<dbReference type="AlphaFoldDB" id="A0AAV4A8Q2"/>
<gene>
    <name evidence="2" type="ORF">PoB_003051400</name>
</gene>
<evidence type="ECO:0000313" key="2">
    <source>
        <dbReference type="EMBL" id="GFO04009.1"/>
    </source>
</evidence>
<proteinExistence type="predicted"/>
<dbReference type="EMBL" id="BLXT01003734">
    <property type="protein sequence ID" value="GFO04009.1"/>
    <property type="molecule type" value="Genomic_DNA"/>
</dbReference>
<accession>A0AAV4A8Q2</accession>
<evidence type="ECO:0000256" key="1">
    <source>
        <dbReference type="SAM" id="MobiDB-lite"/>
    </source>
</evidence>
<comment type="caution">
    <text evidence="2">The sequence shown here is derived from an EMBL/GenBank/DDBJ whole genome shotgun (WGS) entry which is preliminary data.</text>
</comment>
<feature type="region of interest" description="Disordered" evidence="1">
    <location>
        <begin position="69"/>
        <end position="127"/>
    </location>
</feature>
<keyword evidence="3" id="KW-1185">Reference proteome</keyword>
<dbReference type="Proteomes" id="UP000735302">
    <property type="component" value="Unassembled WGS sequence"/>
</dbReference>
<reference evidence="2 3" key="1">
    <citation type="journal article" date="2021" name="Elife">
        <title>Chloroplast acquisition without the gene transfer in kleptoplastic sea slugs, Plakobranchus ocellatus.</title>
        <authorList>
            <person name="Maeda T."/>
            <person name="Takahashi S."/>
            <person name="Yoshida T."/>
            <person name="Shimamura S."/>
            <person name="Takaki Y."/>
            <person name="Nagai Y."/>
            <person name="Toyoda A."/>
            <person name="Suzuki Y."/>
            <person name="Arimoto A."/>
            <person name="Ishii H."/>
            <person name="Satoh N."/>
            <person name="Nishiyama T."/>
            <person name="Hasebe M."/>
            <person name="Maruyama T."/>
            <person name="Minagawa J."/>
            <person name="Obokata J."/>
            <person name="Shigenobu S."/>
        </authorList>
    </citation>
    <scope>NUCLEOTIDE SEQUENCE [LARGE SCALE GENOMIC DNA]</scope>
</reference>
<sequence>MVINDITSQGYGELISLDIADIFEHAAKCGEQSQCTKSRISHYKIAPLLSKALSSGVGFLYIASPQQGDLRLSGSMSGQGASGRTRTRDRRVPADLRADSLANEPPTAPLSQVKLPFLQPPLHLQDS</sequence>
<protein>
    <submittedName>
        <fullName evidence="2">Uncharacterized protein</fullName>
    </submittedName>
</protein>
<evidence type="ECO:0000313" key="3">
    <source>
        <dbReference type="Proteomes" id="UP000735302"/>
    </source>
</evidence>
<organism evidence="2 3">
    <name type="scientific">Plakobranchus ocellatus</name>
    <dbReference type="NCBI Taxonomy" id="259542"/>
    <lineage>
        <taxon>Eukaryota</taxon>
        <taxon>Metazoa</taxon>
        <taxon>Spiralia</taxon>
        <taxon>Lophotrochozoa</taxon>
        <taxon>Mollusca</taxon>
        <taxon>Gastropoda</taxon>
        <taxon>Heterobranchia</taxon>
        <taxon>Euthyneura</taxon>
        <taxon>Panpulmonata</taxon>
        <taxon>Sacoglossa</taxon>
        <taxon>Placobranchoidea</taxon>
        <taxon>Plakobranchidae</taxon>
        <taxon>Plakobranchus</taxon>
    </lineage>
</organism>
<feature type="compositionally biased region" description="Polar residues" evidence="1">
    <location>
        <begin position="74"/>
        <end position="84"/>
    </location>
</feature>
<name>A0AAV4A8Q2_9GAST</name>